<dbReference type="EC" id="3.5.4.25" evidence="3"/>
<dbReference type="STRING" id="1367422.A0A178Z7Z5"/>
<dbReference type="PANTHER" id="PTHR21327">
    <property type="entry name" value="GTP CYCLOHYDROLASE II-RELATED"/>
    <property type="match status" value="1"/>
</dbReference>
<evidence type="ECO:0000313" key="12">
    <source>
        <dbReference type="Proteomes" id="UP000078343"/>
    </source>
</evidence>
<name>A0A178Z7Z5_9EURO</name>
<keyword evidence="5" id="KW-0547">Nucleotide-binding</keyword>
<organism evidence="11 12">
    <name type="scientific">Fonsecaea erecta</name>
    <dbReference type="NCBI Taxonomy" id="1367422"/>
    <lineage>
        <taxon>Eukaryota</taxon>
        <taxon>Fungi</taxon>
        <taxon>Dikarya</taxon>
        <taxon>Ascomycota</taxon>
        <taxon>Pezizomycotina</taxon>
        <taxon>Eurotiomycetes</taxon>
        <taxon>Chaetothyriomycetidae</taxon>
        <taxon>Chaetothyriales</taxon>
        <taxon>Herpotrichiellaceae</taxon>
        <taxon>Fonsecaea</taxon>
    </lineage>
</organism>
<feature type="region of interest" description="Disordered" evidence="9">
    <location>
        <begin position="1"/>
        <end position="88"/>
    </location>
</feature>
<feature type="domain" description="GTP cyclohydrolase II" evidence="10">
    <location>
        <begin position="240"/>
        <end position="389"/>
    </location>
</feature>
<dbReference type="CDD" id="cd00641">
    <property type="entry name" value="GTP_cyclohydro2"/>
    <property type="match status" value="1"/>
</dbReference>
<dbReference type="RefSeq" id="XP_018689285.1">
    <property type="nucleotide sequence ID" value="XM_018841576.1"/>
</dbReference>
<dbReference type="InterPro" id="IPR036144">
    <property type="entry name" value="RibA-like_sf"/>
</dbReference>
<keyword evidence="12" id="KW-1185">Reference proteome</keyword>
<evidence type="ECO:0000256" key="5">
    <source>
        <dbReference type="ARBA" id="ARBA00022741"/>
    </source>
</evidence>
<sequence length="428" mass="46351">MARPAANDLPSHASPVISPVPRPSSAYLGGWSDLDDNVPPTPGLPNNLISPAFTPPATPGAGTPSRHLQSEPKSIPVDTSLDDPSTKQPRLLEKLPHVECLVRARIPTTSGAEMFLHLYQNDSDNKEHLAIVFGNNIRSRSLDAEKPGETEMDRMIRGAYVGRLRPGRTSSRIDPTEPSKRPFNKRQRSGSALKNVITVPEDGVLETTPVSAANASPDEQSSEQPHHPIASLGDVLDSVQIISHSLGKPPLVRIHSECYTGETAWSARCDCGEQLDEAARLMSLPGSTGGVIVYLRQEGRGIGLASKLKAYNLQDLGNDTVEANLLLRHPADARTYGLATAILQDLGLGTDSDEQKPEAERGIRLLTNNPDKVRAVEGPGKEVRVRERVPMIPIAWRTAGAKGVRGAEIEKYLETKIGRMGHMIHEES</sequence>
<evidence type="ECO:0000256" key="4">
    <source>
        <dbReference type="ARBA" id="ARBA00022619"/>
    </source>
</evidence>
<proteinExistence type="inferred from homology"/>
<evidence type="ECO:0000313" key="11">
    <source>
        <dbReference type="EMBL" id="OAP55918.1"/>
    </source>
</evidence>
<feature type="region of interest" description="Disordered" evidence="9">
    <location>
        <begin position="165"/>
        <end position="194"/>
    </location>
</feature>
<gene>
    <name evidence="11" type="ORF">AYL99_10070</name>
</gene>
<dbReference type="Proteomes" id="UP000078343">
    <property type="component" value="Unassembled WGS sequence"/>
</dbReference>
<accession>A0A178Z7Z5</accession>
<keyword evidence="7" id="KW-0342">GTP-binding</keyword>
<comment type="caution">
    <text evidence="11">The sequence shown here is derived from an EMBL/GenBank/DDBJ whole genome shotgun (WGS) entry which is preliminary data.</text>
</comment>
<dbReference type="GeneID" id="30014238"/>
<evidence type="ECO:0000259" key="10">
    <source>
        <dbReference type="Pfam" id="PF00925"/>
    </source>
</evidence>
<evidence type="ECO:0000256" key="3">
    <source>
        <dbReference type="ARBA" id="ARBA00012762"/>
    </source>
</evidence>
<comment type="catalytic activity">
    <reaction evidence="8">
        <text>GTP + 4 H2O = 2,5-diamino-6-hydroxy-4-(5-phosphoribosylamino)-pyrimidine + formate + 2 phosphate + 3 H(+)</text>
        <dbReference type="Rhea" id="RHEA:23704"/>
        <dbReference type="ChEBI" id="CHEBI:15377"/>
        <dbReference type="ChEBI" id="CHEBI:15378"/>
        <dbReference type="ChEBI" id="CHEBI:15740"/>
        <dbReference type="ChEBI" id="CHEBI:37565"/>
        <dbReference type="ChEBI" id="CHEBI:43474"/>
        <dbReference type="ChEBI" id="CHEBI:58614"/>
        <dbReference type="EC" id="3.5.4.25"/>
    </reaction>
</comment>
<evidence type="ECO:0000256" key="2">
    <source>
        <dbReference type="ARBA" id="ARBA00008131"/>
    </source>
</evidence>
<comment type="similarity">
    <text evidence="2">Belongs to the GTP cyclohydrolase II family.</text>
</comment>
<dbReference type="SUPFAM" id="SSF142695">
    <property type="entry name" value="RibA-like"/>
    <property type="match status" value="1"/>
</dbReference>
<evidence type="ECO:0000256" key="6">
    <source>
        <dbReference type="ARBA" id="ARBA00022801"/>
    </source>
</evidence>
<keyword evidence="6 11" id="KW-0378">Hydrolase</keyword>
<dbReference type="Gene3D" id="3.40.50.10990">
    <property type="entry name" value="GTP cyclohydrolase II"/>
    <property type="match status" value="1"/>
</dbReference>
<dbReference type="AlphaFoldDB" id="A0A178Z7Z5"/>
<evidence type="ECO:0000256" key="7">
    <source>
        <dbReference type="ARBA" id="ARBA00023134"/>
    </source>
</evidence>
<evidence type="ECO:0000256" key="9">
    <source>
        <dbReference type="SAM" id="MobiDB-lite"/>
    </source>
</evidence>
<dbReference type="Pfam" id="PF00925">
    <property type="entry name" value="GTP_cyclohydro2"/>
    <property type="match status" value="1"/>
</dbReference>
<dbReference type="InterPro" id="IPR032677">
    <property type="entry name" value="GTP_cyclohydro_II"/>
</dbReference>
<dbReference type="GO" id="GO:0005525">
    <property type="term" value="F:GTP binding"/>
    <property type="evidence" value="ECO:0007669"/>
    <property type="project" value="UniProtKB-KW"/>
</dbReference>
<keyword evidence="4" id="KW-0686">Riboflavin biosynthesis</keyword>
<dbReference type="PANTHER" id="PTHR21327:SF29">
    <property type="entry name" value="GTP CYCLOHYDROLASE-2"/>
    <property type="match status" value="1"/>
</dbReference>
<protein>
    <recommendedName>
        <fullName evidence="3">GTP cyclohydrolase II</fullName>
        <ecNumber evidence="3">3.5.4.25</ecNumber>
    </recommendedName>
</protein>
<evidence type="ECO:0000256" key="8">
    <source>
        <dbReference type="ARBA" id="ARBA00049295"/>
    </source>
</evidence>
<reference evidence="11 12" key="1">
    <citation type="submission" date="2016-04" db="EMBL/GenBank/DDBJ databases">
        <title>Draft genome of Fonsecaea erecta CBS 125763.</title>
        <authorList>
            <person name="Weiss V.A."/>
            <person name="Vicente V.A."/>
            <person name="Raittz R.T."/>
            <person name="Moreno L.F."/>
            <person name="De Souza E.M."/>
            <person name="Pedrosa F.O."/>
            <person name="Steffens M.B."/>
            <person name="Faoro H."/>
            <person name="Tadra-Sfeir M.Z."/>
            <person name="Najafzadeh M.J."/>
            <person name="Felipe M.S."/>
            <person name="Teixeira M."/>
            <person name="Sun J."/>
            <person name="Xi L."/>
            <person name="Gomes R."/>
            <person name="De Azevedo C.M."/>
            <person name="Salgado C.G."/>
            <person name="Da Silva M.B."/>
            <person name="Nascimento M.F."/>
            <person name="Queiroz-Telles F."/>
            <person name="Attili D.S."/>
            <person name="Gorbushina A."/>
        </authorList>
    </citation>
    <scope>NUCLEOTIDE SEQUENCE [LARGE SCALE GENOMIC DNA]</scope>
    <source>
        <strain evidence="11 12">CBS 125763</strain>
    </source>
</reference>
<feature type="compositionally biased region" description="Low complexity" evidence="9">
    <location>
        <begin position="14"/>
        <end position="25"/>
    </location>
</feature>
<dbReference type="NCBIfam" id="NF001591">
    <property type="entry name" value="PRK00393.1"/>
    <property type="match status" value="1"/>
</dbReference>
<dbReference type="InterPro" id="IPR000926">
    <property type="entry name" value="RibA"/>
</dbReference>
<evidence type="ECO:0000256" key="1">
    <source>
        <dbReference type="ARBA" id="ARBA00005104"/>
    </source>
</evidence>
<comment type="pathway">
    <text evidence="1">Cofactor biosynthesis; riboflavin biosynthesis.</text>
</comment>
<dbReference type="EMBL" id="LVYI01000010">
    <property type="protein sequence ID" value="OAP55918.1"/>
    <property type="molecule type" value="Genomic_DNA"/>
</dbReference>
<dbReference type="OrthoDB" id="5569761at2759"/>
<dbReference type="GO" id="GO:0003935">
    <property type="term" value="F:GTP cyclohydrolase II activity"/>
    <property type="evidence" value="ECO:0007669"/>
    <property type="project" value="UniProtKB-EC"/>
</dbReference>
<dbReference type="GO" id="GO:0009231">
    <property type="term" value="P:riboflavin biosynthetic process"/>
    <property type="evidence" value="ECO:0007669"/>
    <property type="project" value="UniProtKB-KW"/>
</dbReference>